<comment type="caution">
    <text evidence="5">The sequence shown here is derived from an EMBL/GenBank/DDBJ whole genome shotgun (WGS) entry which is preliminary data.</text>
</comment>
<protein>
    <submittedName>
        <fullName evidence="5">Pyruvate dehydrogenase</fullName>
    </submittedName>
</protein>
<evidence type="ECO:0000313" key="5">
    <source>
        <dbReference type="EMBL" id="GHO45290.1"/>
    </source>
</evidence>
<dbReference type="AlphaFoldDB" id="A0A8J3MUD3"/>
<keyword evidence="3" id="KW-0786">Thiamine pyrophosphate</keyword>
<dbReference type="RefSeq" id="WP_220194636.1">
    <property type="nucleotide sequence ID" value="NZ_BNJF01000001.1"/>
</dbReference>
<gene>
    <name evidence="5" type="ORF">KSX_34530</name>
</gene>
<dbReference type="GO" id="GO:0004739">
    <property type="term" value="F:pyruvate dehydrogenase (acetyl-transferring) activity"/>
    <property type="evidence" value="ECO:0007669"/>
    <property type="project" value="TreeGrafter"/>
</dbReference>
<keyword evidence="2" id="KW-0560">Oxidoreductase</keyword>
<name>A0A8J3MUD3_9CHLR</name>
<dbReference type="CDD" id="cd02000">
    <property type="entry name" value="TPP_E1_PDC_ADC_BCADC"/>
    <property type="match status" value="1"/>
</dbReference>
<keyword evidence="5" id="KW-0670">Pyruvate</keyword>
<accession>A0A8J3MUD3</accession>
<dbReference type="Proteomes" id="UP000612362">
    <property type="component" value="Unassembled WGS sequence"/>
</dbReference>
<comment type="cofactor">
    <cofactor evidence="1">
        <name>thiamine diphosphate</name>
        <dbReference type="ChEBI" id="CHEBI:58937"/>
    </cofactor>
</comment>
<evidence type="ECO:0000256" key="2">
    <source>
        <dbReference type="ARBA" id="ARBA00023002"/>
    </source>
</evidence>
<dbReference type="Pfam" id="PF00676">
    <property type="entry name" value="E1_dh"/>
    <property type="match status" value="1"/>
</dbReference>
<keyword evidence="6" id="KW-1185">Reference proteome</keyword>
<evidence type="ECO:0000313" key="6">
    <source>
        <dbReference type="Proteomes" id="UP000612362"/>
    </source>
</evidence>
<evidence type="ECO:0000259" key="4">
    <source>
        <dbReference type="Pfam" id="PF00676"/>
    </source>
</evidence>
<reference evidence="5" key="1">
    <citation type="submission" date="2020-10" db="EMBL/GenBank/DDBJ databases">
        <title>Taxonomic study of unclassified bacteria belonging to the class Ktedonobacteria.</title>
        <authorList>
            <person name="Yabe S."/>
            <person name="Wang C.M."/>
            <person name="Zheng Y."/>
            <person name="Sakai Y."/>
            <person name="Cavaletti L."/>
            <person name="Monciardini P."/>
            <person name="Donadio S."/>
        </authorList>
    </citation>
    <scope>NUCLEOTIDE SEQUENCE</scope>
    <source>
        <strain evidence="5">SOSP1-1</strain>
    </source>
</reference>
<dbReference type="SUPFAM" id="SSF52518">
    <property type="entry name" value="Thiamin diphosphate-binding fold (THDP-binding)"/>
    <property type="match status" value="1"/>
</dbReference>
<evidence type="ECO:0000256" key="1">
    <source>
        <dbReference type="ARBA" id="ARBA00001964"/>
    </source>
</evidence>
<dbReference type="Gene3D" id="3.40.50.970">
    <property type="match status" value="1"/>
</dbReference>
<feature type="domain" description="Dehydrogenase E1 component" evidence="4">
    <location>
        <begin position="18"/>
        <end position="313"/>
    </location>
</feature>
<dbReference type="InterPro" id="IPR050642">
    <property type="entry name" value="PDH_E1_Alpha_Subunit"/>
</dbReference>
<dbReference type="PANTHER" id="PTHR11516">
    <property type="entry name" value="PYRUVATE DEHYDROGENASE E1 COMPONENT, ALPHA SUBUNIT BACTERIAL AND ORGANELLAR"/>
    <property type="match status" value="1"/>
</dbReference>
<organism evidence="5 6">
    <name type="scientific">Ktedonospora formicarum</name>
    <dbReference type="NCBI Taxonomy" id="2778364"/>
    <lineage>
        <taxon>Bacteria</taxon>
        <taxon>Bacillati</taxon>
        <taxon>Chloroflexota</taxon>
        <taxon>Ktedonobacteria</taxon>
        <taxon>Ktedonobacterales</taxon>
        <taxon>Ktedonobacteraceae</taxon>
        <taxon>Ktedonospora</taxon>
    </lineage>
</organism>
<proteinExistence type="predicted"/>
<sequence length="365" mass="40043">MHGVRQAKVDLLQIFYLMRLTRAMEERTRTLFLQGRVVGGVYTAQGHEATTVGAAMVLHDGDCIVPQHRDLGMHLVRGTSPRAVMCQWLARGNSPTLGRDGQIHIGDMHHGIVPMISMLGESLPVACGVAMTMKMRKRANVVLASCGDGATNTGPFHEALNFASVQKLPLVFVIENNGYAYSTPSYKQFNVQHLSERAKAYNIPGESVDGNDVLAVMESVGRAVENARSGAGPSLVECKTFRVRGHSEADKADYVPKELREEWLKKDPLKRFETYLEHEGLLSARAKAEIEERVRAVCDDAVHYAEQSPEPEAATVAEYVFAPDGPIAIVGESGADDPRYVNALDQRIGAPFSTISRTEEAISRR</sequence>
<dbReference type="GO" id="GO:0006086">
    <property type="term" value="P:pyruvate decarboxylation to acetyl-CoA"/>
    <property type="evidence" value="ECO:0007669"/>
    <property type="project" value="TreeGrafter"/>
</dbReference>
<dbReference type="InterPro" id="IPR001017">
    <property type="entry name" value="DH_E1"/>
</dbReference>
<dbReference type="EMBL" id="BNJF01000001">
    <property type="protein sequence ID" value="GHO45290.1"/>
    <property type="molecule type" value="Genomic_DNA"/>
</dbReference>
<evidence type="ECO:0000256" key="3">
    <source>
        <dbReference type="ARBA" id="ARBA00023052"/>
    </source>
</evidence>
<dbReference type="InterPro" id="IPR029061">
    <property type="entry name" value="THDP-binding"/>
</dbReference>
<dbReference type="PANTHER" id="PTHR11516:SF41">
    <property type="entry name" value="3-METHYL-2-OXOBUTANOATE DEHYDROGENASE SUBUNIT ALPHA"/>
    <property type="match status" value="1"/>
</dbReference>